<dbReference type="PRINTS" id="PR00368">
    <property type="entry name" value="FADPNR"/>
</dbReference>
<keyword evidence="3" id="KW-0274">FAD</keyword>
<protein>
    <submittedName>
        <fullName evidence="7">FAD-dependent oxidoreductase</fullName>
    </submittedName>
</protein>
<reference evidence="7 8" key="1">
    <citation type="journal article" date="2016" name="Int. J. Syst. Evol. Microbiol.">
        <title>Labrenzia salina sp. nov., isolated from the rhizosphere of the halophyte Arthrocnemum macrostachyum.</title>
        <authorList>
            <person name="Camacho M."/>
            <person name="Redondo-Gomez S."/>
            <person name="Rodriguez-Llorente I."/>
            <person name="Rohde M."/>
            <person name="Sproer C."/>
            <person name="Schumann P."/>
            <person name="Klenk H.P."/>
            <person name="Montero-Calasanz M.D.C."/>
        </authorList>
    </citation>
    <scope>NUCLEOTIDE SEQUENCE [LARGE SCALE GENOMIC DNA]</scope>
    <source>
        <strain evidence="7 8">DSM 29163</strain>
    </source>
</reference>
<name>A0ABT3QW87_9HYPH</name>
<comment type="caution">
    <text evidence="7">The sequence shown here is derived from an EMBL/GenBank/DDBJ whole genome shotgun (WGS) entry which is preliminary data.</text>
</comment>
<evidence type="ECO:0000256" key="1">
    <source>
        <dbReference type="ARBA" id="ARBA00001974"/>
    </source>
</evidence>
<dbReference type="Pfam" id="PF07992">
    <property type="entry name" value="Pyr_redox_2"/>
    <property type="match status" value="1"/>
</dbReference>
<evidence type="ECO:0000256" key="4">
    <source>
        <dbReference type="ARBA" id="ARBA00023002"/>
    </source>
</evidence>
<organism evidence="7 8">
    <name type="scientific">Roseibium salinum</name>
    <dbReference type="NCBI Taxonomy" id="1604349"/>
    <lineage>
        <taxon>Bacteria</taxon>
        <taxon>Pseudomonadati</taxon>
        <taxon>Pseudomonadota</taxon>
        <taxon>Alphaproteobacteria</taxon>
        <taxon>Hyphomicrobiales</taxon>
        <taxon>Stappiaceae</taxon>
        <taxon>Roseibium</taxon>
    </lineage>
</organism>
<accession>A0ABT3QW87</accession>
<dbReference type="RefSeq" id="WP_265960889.1">
    <property type="nucleotide sequence ID" value="NZ_JAPEVI010000001.1"/>
</dbReference>
<proteinExistence type="predicted"/>
<dbReference type="Pfam" id="PF14759">
    <property type="entry name" value="Reductase_C"/>
    <property type="match status" value="1"/>
</dbReference>
<dbReference type="Gene3D" id="3.30.390.30">
    <property type="match status" value="1"/>
</dbReference>
<gene>
    <name evidence="7" type="ORF">ON753_02055</name>
</gene>
<keyword evidence="8" id="KW-1185">Reference proteome</keyword>
<dbReference type="SUPFAM" id="SSF51905">
    <property type="entry name" value="FAD/NAD(P)-binding domain"/>
    <property type="match status" value="2"/>
</dbReference>
<evidence type="ECO:0000256" key="3">
    <source>
        <dbReference type="ARBA" id="ARBA00022827"/>
    </source>
</evidence>
<dbReference type="InterPro" id="IPR028202">
    <property type="entry name" value="Reductase_C"/>
</dbReference>
<dbReference type="InterPro" id="IPR016156">
    <property type="entry name" value="FAD/NAD-linked_Rdtase_dimer_sf"/>
</dbReference>
<dbReference type="EMBL" id="JAPEVI010000001">
    <property type="protein sequence ID" value="MCX2721194.1"/>
    <property type="molecule type" value="Genomic_DNA"/>
</dbReference>
<sequence>MSTSAIVIAGAGECGTRAAFALREHGYQGAVILIGEEPHFPYERPPLSKSPGAGPKTVADREKFQAAGIEFLSGVCVRTIDRAAREIGLGDGRTIPYHKLLLATGAAPKLFPGMEGARTFRALGDAQAVHGQLAPGRHLVVVGGGFIGLELAAAARIAGADVTVVEAADRLMPRIVPAEIAAIAEAEHRDKGVSLFLGTGVVSATERQVTLSDGRMVEGDLVVAGVGVAPNTALAEAAGLAVDNGIVVDGCFATSDPDIFAAGDCCSFPYRGRNVRLESWRAARDQADHAAAAILGAEELYAAVPWFWSDQYGLTLQVAGLPAPVARTTRRACGNGAFILFEQDADGVLVAASGIGTGNAVAKDIRLAEMLIGKGVPVEADALADPAVNLKKLLRGQE</sequence>
<dbReference type="Gene3D" id="3.50.50.60">
    <property type="entry name" value="FAD/NAD(P)-binding domain"/>
    <property type="match status" value="2"/>
</dbReference>
<evidence type="ECO:0000256" key="2">
    <source>
        <dbReference type="ARBA" id="ARBA00022630"/>
    </source>
</evidence>
<dbReference type="InterPro" id="IPR050446">
    <property type="entry name" value="FAD-oxidoreductase/Apoptosis"/>
</dbReference>
<dbReference type="InterPro" id="IPR023753">
    <property type="entry name" value="FAD/NAD-binding_dom"/>
</dbReference>
<evidence type="ECO:0000259" key="6">
    <source>
        <dbReference type="Pfam" id="PF14759"/>
    </source>
</evidence>
<dbReference type="InterPro" id="IPR036188">
    <property type="entry name" value="FAD/NAD-bd_sf"/>
</dbReference>
<feature type="domain" description="FAD/NAD(P)-binding" evidence="5">
    <location>
        <begin position="6"/>
        <end position="287"/>
    </location>
</feature>
<evidence type="ECO:0000259" key="5">
    <source>
        <dbReference type="Pfam" id="PF07992"/>
    </source>
</evidence>
<dbReference type="PANTHER" id="PTHR43557">
    <property type="entry name" value="APOPTOSIS-INDUCING FACTOR 1"/>
    <property type="match status" value="1"/>
</dbReference>
<feature type="domain" description="Reductase C-terminal" evidence="6">
    <location>
        <begin position="306"/>
        <end position="394"/>
    </location>
</feature>
<keyword evidence="4" id="KW-0560">Oxidoreductase</keyword>
<dbReference type="Proteomes" id="UP001300261">
    <property type="component" value="Unassembled WGS sequence"/>
</dbReference>
<dbReference type="PANTHER" id="PTHR43557:SF2">
    <property type="entry name" value="RIESKE DOMAIN-CONTAINING PROTEIN-RELATED"/>
    <property type="match status" value="1"/>
</dbReference>
<comment type="cofactor">
    <cofactor evidence="1">
        <name>FAD</name>
        <dbReference type="ChEBI" id="CHEBI:57692"/>
    </cofactor>
</comment>
<keyword evidence="2" id="KW-0285">Flavoprotein</keyword>
<evidence type="ECO:0000313" key="8">
    <source>
        <dbReference type="Proteomes" id="UP001300261"/>
    </source>
</evidence>
<dbReference type="PRINTS" id="PR00469">
    <property type="entry name" value="PNDRDTASEII"/>
</dbReference>
<evidence type="ECO:0000313" key="7">
    <source>
        <dbReference type="EMBL" id="MCX2721194.1"/>
    </source>
</evidence>
<dbReference type="SUPFAM" id="SSF55424">
    <property type="entry name" value="FAD/NAD-linked reductases, dimerisation (C-terminal) domain"/>
    <property type="match status" value="1"/>
</dbReference>